<evidence type="ECO:0000313" key="2">
    <source>
        <dbReference type="Proteomes" id="UP000050640"/>
    </source>
</evidence>
<keyword evidence="2" id="KW-1185">Reference proteome</keyword>
<feature type="coiled-coil region" evidence="1">
    <location>
        <begin position="30"/>
        <end position="57"/>
    </location>
</feature>
<dbReference type="STRING" id="1147741.A0A0R3RMV2"/>
<accession>A0A0R3RMV2</accession>
<sequence>MEDEMITKKRMIFRASIELKIVKTISEKLKQDGLRLINQIEKEISRANKEMAILQQSDQNNGLSVEEATAQVAMWRSLMKIFQLKLQMSEREGKNGM</sequence>
<reference evidence="3" key="1">
    <citation type="submission" date="2017-02" db="UniProtKB">
        <authorList>
            <consortium name="WormBaseParasite"/>
        </authorList>
    </citation>
    <scope>IDENTIFICATION</scope>
</reference>
<evidence type="ECO:0000256" key="1">
    <source>
        <dbReference type="SAM" id="Coils"/>
    </source>
</evidence>
<protein>
    <submittedName>
        <fullName evidence="3">Uncharacterized protein</fullName>
    </submittedName>
</protein>
<dbReference type="Proteomes" id="UP000050640">
    <property type="component" value="Unplaced"/>
</dbReference>
<dbReference type="AlphaFoldDB" id="A0A0R3RMV2"/>
<proteinExistence type="predicted"/>
<name>A0A0R3RMV2_9BILA</name>
<keyword evidence="1" id="KW-0175">Coiled coil</keyword>
<evidence type="ECO:0000313" key="3">
    <source>
        <dbReference type="WBParaSite" id="EEL_0000281201-mRNA-1"/>
    </source>
</evidence>
<dbReference type="WBParaSite" id="EEL_0000281201-mRNA-1">
    <property type="protein sequence ID" value="EEL_0000281201-mRNA-1"/>
    <property type="gene ID" value="EEL_0000281201"/>
</dbReference>
<organism evidence="2 3">
    <name type="scientific">Elaeophora elaphi</name>
    <dbReference type="NCBI Taxonomy" id="1147741"/>
    <lineage>
        <taxon>Eukaryota</taxon>
        <taxon>Metazoa</taxon>
        <taxon>Ecdysozoa</taxon>
        <taxon>Nematoda</taxon>
        <taxon>Chromadorea</taxon>
        <taxon>Rhabditida</taxon>
        <taxon>Spirurina</taxon>
        <taxon>Spiruromorpha</taxon>
        <taxon>Filarioidea</taxon>
        <taxon>Onchocercidae</taxon>
        <taxon>Elaeophora</taxon>
    </lineage>
</organism>